<dbReference type="AlphaFoldDB" id="A0A7J5XZ21"/>
<feature type="compositionally biased region" description="Basic and acidic residues" evidence="1">
    <location>
        <begin position="99"/>
        <end position="135"/>
    </location>
</feature>
<dbReference type="EMBL" id="JAAKFY010000019">
    <property type="protein sequence ID" value="KAF3841829.1"/>
    <property type="molecule type" value="Genomic_DNA"/>
</dbReference>
<sequence>MFDRCSSGSSDSSIDIAFVKCPKGPSASHHAMAANVSTTRDTTSRGWGWAATLSWSVRAVKATEEVPPRPVRTPVSNHGGTNQSGEGGQRRTITPLQSSDEKKDKSGEKAQENQNGEHEALGKKPQDGASGDKPRHSCMKTLSHVIKY</sequence>
<gene>
    <name evidence="2" type="ORF">F7725_023780</name>
</gene>
<organism evidence="2 3">
    <name type="scientific">Dissostichus mawsoni</name>
    <name type="common">Antarctic cod</name>
    <dbReference type="NCBI Taxonomy" id="36200"/>
    <lineage>
        <taxon>Eukaryota</taxon>
        <taxon>Metazoa</taxon>
        <taxon>Chordata</taxon>
        <taxon>Craniata</taxon>
        <taxon>Vertebrata</taxon>
        <taxon>Euteleostomi</taxon>
        <taxon>Actinopterygii</taxon>
        <taxon>Neopterygii</taxon>
        <taxon>Teleostei</taxon>
        <taxon>Neoteleostei</taxon>
        <taxon>Acanthomorphata</taxon>
        <taxon>Eupercaria</taxon>
        <taxon>Perciformes</taxon>
        <taxon>Notothenioidei</taxon>
        <taxon>Nototheniidae</taxon>
        <taxon>Dissostichus</taxon>
    </lineage>
</organism>
<feature type="compositionally biased region" description="Polar residues" evidence="1">
    <location>
        <begin position="35"/>
        <end position="45"/>
    </location>
</feature>
<evidence type="ECO:0000313" key="3">
    <source>
        <dbReference type="Proteomes" id="UP000518266"/>
    </source>
</evidence>
<evidence type="ECO:0000256" key="1">
    <source>
        <dbReference type="SAM" id="MobiDB-lite"/>
    </source>
</evidence>
<dbReference type="Proteomes" id="UP000518266">
    <property type="component" value="Unassembled WGS sequence"/>
</dbReference>
<name>A0A7J5XZ21_DISMA</name>
<feature type="region of interest" description="Disordered" evidence="1">
    <location>
        <begin position="61"/>
        <end position="148"/>
    </location>
</feature>
<feature type="region of interest" description="Disordered" evidence="1">
    <location>
        <begin position="23"/>
        <end position="46"/>
    </location>
</feature>
<protein>
    <submittedName>
        <fullName evidence="2">Uncharacterized protein</fullName>
    </submittedName>
</protein>
<comment type="caution">
    <text evidence="2">The sequence shown here is derived from an EMBL/GenBank/DDBJ whole genome shotgun (WGS) entry which is preliminary data.</text>
</comment>
<evidence type="ECO:0000313" key="2">
    <source>
        <dbReference type="EMBL" id="KAF3841829.1"/>
    </source>
</evidence>
<keyword evidence="3" id="KW-1185">Reference proteome</keyword>
<reference evidence="2 3" key="1">
    <citation type="submission" date="2020-03" db="EMBL/GenBank/DDBJ databases">
        <title>Dissostichus mawsoni Genome sequencing and assembly.</title>
        <authorList>
            <person name="Park H."/>
        </authorList>
    </citation>
    <scope>NUCLEOTIDE SEQUENCE [LARGE SCALE GENOMIC DNA]</scope>
    <source>
        <strain evidence="2">DM0001</strain>
        <tissue evidence="2">Muscle</tissue>
    </source>
</reference>
<proteinExistence type="predicted"/>
<accession>A0A7J5XZ21</accession>